<dbReference type="Proteomes" id="UP001732700">
    <property type="component" value="Chromosome 4D"/>
</dbReference>
<reference evidence="1" key="1">
    <citation type="submission" date="2021-05" db="EMBL/GenBank/DDBJ databases">
        <authorList>
            <person name="Scholz U."/>
            <person name="Mascher M."/>
            <person name="Fiebig A."/>
        </authorList>
    </citation>
    <scope>NUCLEOTIDE SEQUENCE [LARGE SCALE GENOMIC DNA]</scope>
</reference>
<sequence length="621" mass="68317">MRCYIQFSRACLQFRGPNKPMACAVHLLVLFTLIQLYSVAAYSSHDYPHGHGNTIAASFCHPDQAAALLQLKQSFIFDYSTTTLPSWQSGRDCCLWKGVSCDDGVPGDGHVIALDLGGCGLYSYGFHAALFNLTSLRYLDISMNNFGGSRIQAAGFERLSRLTHLNLSHSGLHGQIPMAIGKLTSLITLDLSSQYTIISPEPLLGGHNNLLLREPSFETLVANLTDLRELYLDAVDISTSGKEWGSGLDESAPLLQVLSMAWCGVHGPIHSSLSSLQYLTVINLEHNSISGVVPEFFADYLNLSLLQLGYNNFSGWFPEKIFQLKNIRVLDVSGNNDLFGHLPEFPNGTSLETLNLYYTDFSAIKLSSLSSLMSLRELGFDAGSISMEPTDLLFDKFNSLLNLQLSFARFSGELEPFLLGIISLKNLTSLGLSGFHSSKIMPPMIGNLTNLINLEITFCHFSGQIPPSIGNLYKLTSLKILGCTFSGTMPSSISNLTKLRSLEIAYSELAGPIITNIGYLSKLMVLVLADCKFSGSIPSTIVNLTHLTYVDLSHNDLRERSYLLQADCRLEATERRPSALHRNSIVFLLSSPTCLLLFSPLRSLLSHNSAPPLHLYHSRQL</sequence>
<proteinExistence type="predicted"/>
<evidence type="ECO:0000313" key="2">
    <source>
        <dbReference type="Proteomes" id="UP001732700"/>
    </source>
</evidence>
<keyword evidence="2" id="KW-1185">Reference proteome</keyword>
<reference evidence="1" key="2">
    <citation type="submission" date="2025-09" db="UniProtKB">
        <authorList>
            <consortium name="EnsemblPlants"/>
        </authorList>
    </citation>
    <scope>IDENTIFICATION</scope>
</reference>
<dbReference type="EnsemblPlants" id="AVESA.00010b.r2.4DG0790010.1">
    <property type="protein sequence ID" value="AVESA.00010b.r2.4DG0790010.1.CDS"/>
    <property type="gene ID" value="AVESA.00010b.r2.4DG0790010"/>
</dbReference>
<protein>
    <submittedName>
        <fullName evidence="1">Uncharacterized protein</fullName>
    </submittedName>
</protein>
<organism evidence="1 2">
    <name type="scientific">Avena sativa</name>
    <name type="common">Oat</name>
    <dbReference type="NCBI Taxonomy" id="4498"/>
    <lineage>
        <taxon>Eukaryota</taxon>
        <taxon>Viridiplantae</taxon>
        <taxon>Streptophyta</taxon>
        <taxon>Embryophyta</taxon>
        <taxon>Tracheophyta</taxon>
        <taxon>Spermatophyta</taxon>
        <taxon>Magnoliopsida</taxon>
        <taxon>Liliopsida</taxon>
        <taxon>Poales</taxon>
        <taxon>Poaceae</taxon>
        <taxon>BOP clade</taxon>
        <taxon>Pooideae</taxon>
        <taxon>Poodae</taxon>
        <taxon>Poeae</taxon>
        <taxon>Poeae Chloroplast Group 1 (Aveneae type)</taxon>
        <taxon>Aveninae</taxon>
        <taxon>Avena</taxon>
    </lineage>
</organism>
<evidence type="ECO:0000313" key="1">
    <source>
        <dbReference type="EnsemblPlants" id="AVESA.00010b.r2.4DG0790010.1.CDS"/>
    </source>
</evidence>
<accession>A0ACD5XGL7</accession>
<name>A0ACD5XGL7_AVESA</name>